<dbReference type="GO" id="GO:0003723">
    <property type="term" value="F:RNA binding"/>
    <property type="evidence" value="ECO:0007669"/>
    <property type="project" value="InterPro"/>
</dbReference>
<name>A0A949X1T3_9CLOT</name>
<comment type="caution">
    <text evidence="2">The sequence shown here is derived from an EMBL/GenBank/DDBJ whole genome shotgun (WGS) entry which is preliminary data.</text>
</comment>
<dbReference type="GO" id="GO:0004826">
    <property type="term" value="F:phenylalanine-tRNA ligase activity"/>
    <property type="evidence" value="ECO:0007669"/>
    <property type="project" value="InterPro"/>
</dbReference>
<feature type="domain" description="B3/B4 tRNA-binding" evidence="1">
    <location>
        <begin position="62"/>
        <end position="216"/>
    </location>
</feature>
<dbReference type="Proteomes" id="UP000694308">
    <property type="component" value="Unassembled WGS sequence"/>
</dbReference>
<reference evidence="2" key="1">
    <citation type="submission" date="2020-12" db="EMBL/GenBank/DDBJ databases">
        <title>Clostridium thailandense sp. nov., a novel acetogenic bacterium isolated from peat land soil in Thailand.</title>
        <authorList>
            <person name="Chaikitkaew S."/>
            <person name="Birkeland N.K."/>
        </authorList>
    </citation>
    <scope>NUCLEOTIDE SEQUENCE</scope>
    <source>
        <strain evidence="2">PL3</strain>
    </source>
</reference>
<evidence type="ECO:0000313" key="3">
    <source>
        <dbReference type="Proteomes" id="UP000694308"/>
    </source>
</evidence>
<dbReference type="EMBL" id="JAEEGC010000025">
    <property type="protein sequence ID" value="MBV7272464.1"/>
    <property type="molecule type" value="Genomic_DNA"/>
</dbReference>
<proteinExistence type="predicted"/>
<keyword evidence="3" id="KW-1185">Reference proteome</keyword>
<sequence length="233" mass="26349">MKFIVSGKVFDALEDVCFGVVVAKGVDNRGNNTAVKGLLETSLSYIEKKFQDKKVKECEEILPYREAFKRIGINPNQNMSSIEAMASRIAKKKGFPNINTIVDLGNAVSLKYLVPLGAHDMDSASNDIYVRFSNEGDLFIPFGETEAETLKEGELIYSVGDKVKTRRWIWRQSEEGKITEESKNIFFPIDGFKDKNYDNVIGARDELAKLLKEIFNCEVSVGFVDRKNRELEL</sequence>
<evidence type="ECO:0000313" key="2">
    <source>
        <dbReference type="EMBL" id="MBV7272464.1"/>
    </source>
</evidence>
<dbReference type="PANTHER" id="PTHR39209:SF2">
    <property type="entry name" value="CYTOPLASMIC PROTEIN"/>
    <property type="match status" value="1"/>
</dbReference>
<accession>A0A949X1T3</accession>
<organism evidence="2 3">
    <name type="scientific">Clostridium thailandense</name>
    <dbReference type="NCBI Taxonomy" id="2794346"/>
    <lineage>
        <taxon>Bacteria</taxon>
        <taxon>Bacillati</taxon>
        <taxon>Bacillota</taxon>
        <taxon>Clostridia</taxon>
        <taxon>Eubacteriales</taxon>
        <taxon>Clostridiaceae</taxon>
        <taxon>Clostridium</taxon>
    </lineage>
</organism>
<evidence type="ECO:0000259" key="1">
    <source>
        <dbReference type="SMART" id="SM00873"/>
    </source>
</evidence>
<dbReference type="SMART" id="SM00873">
    <property type="entry name" value="B3_4"/>
    <property type="match status" value="1"/>
</dbReference>
<protein>
    <recommendedName>
        <fullName evidence="1">B3/B4 tRNA-binding domain-containing protein</fullName>
    </recommendedName>
</protein>
<dbReference type="AlphaFoldDB" id="A0A949X1T3"/>
<dbReference type="RefSeq" id="WP_218319499.1">
    <property type="nucleotide sequence ID" value="NZ_JAEEGC010000025.1"/>
</dbReference>
<dbReference type="Pfam" id="PF03483">
    <property type="entry name" value="B3_4"/>
    <property type="match status" value="1"/>
</dbReference>
<gene>
    <name evidence="2" type="ORF">I6U48_05980</name>
</gene>
<dbReference type="InterPro" id="IPR005146">
    <property type="entry name" value="B3/B4_tRNA-bd"/>
</dbReference>
<dbReference type="PANTHER" id="PTHR39209">
    <property type="match status" value="1"/>
</dbReference>